<dbReference type="PANTHER" id="PTHR45689:SF5">
    <property type="entry name" value="I[[H]] CHANNEL, ISOFORM E"/>
    <property type="match status" value="1"/>
</dbReference>
<keyword evidence="1" id="KW-1133">Transmembrane helix</keyword>
<dbReference type="SMART" id="SM00100">
    <property type="entry name" value="cNMP"/>
    <property type="match status" value="1"/>
</dbReference>
<gene>
    <name evidence="3" type="ORF">IMG5_062490</name>
</gene>
<organism evidence="3 4">
    <name type="scientific">Ichthyophthirius multifiliis</name>
    <name type="common">White spot disease agent</name>
    <name type="synonym">Ich</name>
    <dbReference type="NCBI Taxonomy" id="5932"/>
    <lineage>
        <taxon>Eukaryota</taxon>
        <taxon>Sar</taxon>
        <taxon>Alveolata</taxon>
        <taxon>Ciliophora</taxon>
        <taxon>Intramacronucleata</taxon>
        <taxon>Oligohymenophorea</taxon>
        <taxon>Hymenostomatida</taxon>
        <taxon>Ophryoglenina</taxon>
        <taxon>Ichthyophthirius</taxon>
    </lineage>
</organism>
<dbReference type="InterPro" id="IPR018490">
    <property type="entry name" value="cNMP-bd_dom_sf"/>
</dbReference>
<evidence type="ECO:0000256" key="1">
    <source>
        <dbReference type="SAM" id="Phobius"/>
    </source>
</evidence>
<dbReference type="CDD" id="cd00038">
    <property type="entry name" value="CAP_ED"/>
    <property type="match status" value="1"/>
</dbReference>
<dbReference type="GO" id="GO:0035725">
    <property type="term" value="P:sodium ion transmembrane transport"/>
    <property type="evidence" value="ECO:0007669"/>
    <property type="project" value="TreeGrafter"/>
</dbReference>
<reference evidence="3 4" key="1">
    <citation type="submission" date="2011-07" db="EMBL/GenBank/DDBJ databases">
        <authorList>
            <person name="Coyne R."/>
            <person name="Brami D."/>
            <person name="Johnson J."/>
            <person name="Hostetler J."/>
            <person name="Hannick L."/>
            <person name="Clark T."/>
            <person name="Cassidy-Hanley D."/>
            <person name="Inman J."/>
        </authorList>
    </citation>
    <scope>NUCLEOTIDE SEQUENCE [LARGE SCALE GENOMIC DNA]</scope>
    <source>
        <strain evidence="3 4">G5</strain>
    </source>
</reference>
<proteinExistence type="predicted"/>
<keyword evidence="1" id="KW-0812">Transmembrane</keyword>
<feature type="domain" description="Cyclic nucleotide-binding" evidence="2">
    <location>
        <begin position="125"/>
        <end position="235"/>
    </location>
</feature>
<dbReference type="GeneID" id="14909236"/>
<dbReference type="GO" id="GO:0005249">
    <property type="term" value="F:voltage-gated potassium channel activity"/>
    <property type="evidence" value="ECO:0007669"/>
    <property type="project" value="TreeGrafter"/>
</dbReference>
<dbReference type="OrthoDB" id="292483at2759"/>
<dbReference type="InterPro" id="IPR013099">
    <property type="entry name" value="K_chnl_dom"/>
</dbReference>
<dbReference type="InterPro" id="IPR014710">
    <property type="entry name" value="RmlC-like_jellyroll"/>
</dbReference>
<evidence type="ECO:0000313" key="4">
    <source>
        <dbReference type="Proteomes" id="UP000008983"/>
    </source>
</evidence>
<accession>G0QNY4</accession>
<keyword evidence="1" id="KW-0472">Membrane</keyword>
<dbReference type="Pfam" id="PF07885">
    <property type="entry name" value="Ion_trans_2"/>
    <property type="match status" value="1"/>
</dbReference>
<dbReference type="Gene3D" id="1.10.287.630">
    <property type="entry name" value="Helix hairpin bin"/>
    <property type="match status" value="1"/>
</dbReference>
<protein>
    <recommendedName>
        <fullName evidence="2">Cyclic nucleotide-binding domain-containing protein</fullName>
    </recommendedName>
</protein>
<dbReference type="GO" id="GO:0098855">
    <property type="term" value="C:HCN channel complex"/>
    <property type="evidence" value="ECO:0007669"/>
    <property type="project" value="TreeGrafter"/>
</dbReference>
<dbReference type="AlphaFoldDB" id="G0QNY4"/>
<dbReference type="Gene3D" id="2.60.120.10">
    <property type="entry name" value="Jelly Rolls"/>
    <property type="match status" value="1"/>
</dbReference>
<dbReference type="GO" id="GO:0003254">
    <property type="term" value="P:regulation of membrane depolarization"/>
    <property type="evidence" value="ECO:0007669"/>
    <property type="project" value="TreeGrafter"/>
</dbReference>
<dbReference type="PANTHER" id="PTHR45689">
    <property type="entry name" value="I[[H]] CHANNEL, ISOFORM E"/>
    <property type="match status" value="1"/>
</dbReference>
<dbReference type="STRING" id="857967.G0QNY4"/>
<dbReference type="Gene3D" id="1.10.287.70">
    <property type="match status" value="1"/>
</dbReference>
<name>G0QNY4_ICHMU</name>
<feature type="transmembrane region" description="Helical" evidence="1">
    <location>
        <begin position="15"/>
        <end position="35"/>
    </location>
</feature>
<dbReference type="InParanoid" id="G0QNY4"/>
<sequence length="407" mass="48206">MITVGYGDINPQNNIEIVICSIAMMIACGVFAYAVNSVGTIFQEFFAFEKELKYNMNVINTFMANKKISRKLQEQIQQYLDYYWREQLTKNSDLEQKIINQLSDNLKEQLLMEANKQILINTPIFKTNFSENIIPRIIPLIKELHYTPNEKIFDHSDIIDNQIYFIEKGKVEICINYRNPCLRKEKAQTKMYQLTSGDNFGELGFFTGLGRNFTIITQSFCSLLTIKRADFIQLLQEFPEDYEKFCYIRDMILYQNDYQKLGLKCFCCLKQNHLIDQCPIIHYIPNKFKTIYNESIGAPQFHRQKCVRKNNKAQHKNKTRTIQDDALNFVDDYEDIIDLYIKQNINYDSDNDEEQSDDKLPYLTNEKENLQEKKVKNTVYSGKKQNKNEIYNKKLTNYYFKLIKVVF</sequence>
<dbReference type="EMBL" id="GL983514">
    <property type="protein sequence ID" value="EGR33071.1"/>
    <property type="molecule type" value="Genomic_DNA"/>
</dbReference>
<dbReference type="SUPFAM" id="SSF51206">
    <property type="entry name" value="cAMP-binding domain-like"/>
    <property type="match status" value="1"/>
</dbReference>
<keyword evidence="4" id="KW-1185">Reference proteome</keyword>
<dbReference type="PROSITE" id="PS50042">
    <property type="entry name" value="CNMP_BINDING_3"/>
    <property type="match status" value="1"/>
</dbReference>
<evidence type="ECO:0000313" key="3">
    <source>
        <dbReference type="EMBL" id="EGR33071.1"/>
    </source>
</evidence>
<dbReference type="eggNOG" id="KOG0498">
    <property type="taxonomic scope" value="Eukaryota"/>
</dbReference>
<dbReference type="Pfam" id="PF00027">
    <property type="entry name" value="cNMP_binding"/>
    <property type="match status" value="1"/>
</dbReference>
<dbReference type="SUPFAM" id="SSF81324">
    <property type="entry name" value="Voltage-gated potassium channels"/>
    <property type="match status" value="1"/>
</dbReference>
<dbReference type="InterPro" id="IPR000595">
    <property type="entry name" value="cNMP-bd_dom"/>
</dbReference>
<dbReference type="InterPro" id="IPR051413">
    <property type="entry name" value="K/Na_HCN_channel"/>
</dbReference>
<evidence type="ECO:0000259" key="2">
    <source>
        <dbReference type="PROSITE" id="PS50042"/>
    </source>
</evidence>
<dbReference type="RefSeq" id="XP_004037057.1">
    <property type="nucleotide sequence ID" value="XM_004037009.1"/>
</dbReference>
<dbReference type="OMA" id="VERECKI"/>
<dbReference type="Proteomes" id="UP000008983">
    <property type="component" value="Unassembled WGS sequence"/>
</dbReference>